<dbReference type="Gene3D" id="3.50.30.40">
    <property type="entry name" value="Ribonuclease E inhibitor RraA/RraA-like"/>
    <property type="match status" value="1"/>
</dbReference>
<dbReference type="InterPro" id="IPR005493">
    <property type="entry name" value="RraA/RraA-like"/>
</dbReference>
<dbReference type="PANTHER" id="PTHR33254:SF4">
    <property type="entry name" value="4-HYDROXY-4-METHYL-2-OXOGLUTARATE ALDOLASE 3-RELATED"/>
    <property type="match status" value="1"/>
</dbReference>
<dbReference type="CDD" id="cd16841">
    <property type="entry name" value="RraA_family"/>
    <property type="match status" value="1"/>
</dbReference>
<accession>A0A644Y407</accession>
<reference evidence="1" key="1">
    <citation type="submission" date="2019-08" db="EMBL/GenBank/DDBJ databases">
        <authorList>
            <person name="Kucharzyk K."/>
            <person name="Murdoch R.W."/>
            <person name="Higgins S."/>
            <person name="Loffler F."/>
        </authorList>
    </citation>
    <scope>NUCLEOTIDE SEQUENCE</scope>
</reference>
<dbReference type="EMBL" id="VSSQ01003854">
    <property type="protein sequence ID" value="MPM22648.1"/>
    <property type="molecule type" value="Genomic_DNA"/>
</dbReference>
<gene>
    <name evidence="1" type="primary">rraA_6</name>
    <name evidence="1" type="ORF">SDC9_69106</name>
</gene>
<organism evidence="1">
    <name type="scientific">bioreactor metagenome</name>
    <dbReference type="NCBI Taxonomy" id="1076179"/>
    <lineage>
        <taxon>unclassified sequences</taxon>
        <taxon>metagenomes</taxon>
        <taxon>ecological metagenomes</taxon>
    </lineage>
</organism>
<dbReference type="AlphaFoldDB" id="A0A644Y407"/>
<sequence length="234" mass="25078">MDLTAGFRIYTKIDRAAPEVVELFSDLAVSDVDDIMHKIAGAHSAIKPMNKCKLLGTAVTVKAPMGDNLMFHQAISMAKEGDVIVVDGNGCTERAICGENMMQIARQKGIRGFLIDGTIRDSKAADDLTDFAVFARGAMANASFKGLGPGEINVPVSIGGMVVFPGDIILGDRDGVIAIRPKDAPAVAEKAAKLRDTQAANLELILKGQSDRSWVMKALLEKGCAFIDKKWDEE</sequence>
<dbReference type="SUPFAM" id="SSF89562">
    <property type="entry name" value="RraA-like"/>
    <property type="match status" value="1"/>
</dbReference>
<dbReference type="InterPro" id="IPR036704">
    <property type="entry name" value="RraA/RraA-like_sf"/>
</dbReference>
<comment type="caution">
    <text evidence="1">The sequence shown here is derived from an EMBL/GenBank/DDBJ whole genome shotgun (WGS) entry which is preliminary data.</text>
</comment>
<proteinExistence type="predicted"/>
<name>A0A644Y407_9ZZZZ</name>
<protein>
    <submittedName>
        <fullName evidence="1">Regulator of ribonuclease activity A</fullName>
    </submittedName>
</protein>
<dbReference type="Pfam" id="PF03737">
    <property type="entry name" value="RraA-like"/>
    <property type="match status" value="1"/>
</dbReference>
<evidence type="ECO:0000313" key="1">
    <source>
        <dbReference type="EMBL" id="MPM22648.1"/>
    </source>
</evidence>
<dbReference type="PANTHER" id="PTHR33254">
    <property type="entry name" value="4-HYDROXY-4-METHYL-2-OXOGLUTARATE ALDOLASE 3-RELATED"/>
    <property type="match status" value="1"/>
</dbReference>